<keyword evidence="3" id="KW-0560">Oxidoreductase</keyword>
<dbReference type="Pfam" id="PF14691">
    <property type="entry name" value="Fer4_20"/>
    <property type="match status" value="1"/>
</dbReference>
<keyword evidence="4" id="KW-1185">Reference proteome</keyword>
<protein>
    <submittedName>
        <fullName evidence="3">NADPH-dependent glutamate synthase</fullName>
        <ecNumber evidence="3">1.4.1.13</ecNumber>
    </submittedName>
</protein>
<evidence type="ECO:0000259" key="2">
    <source>
        <dbReference type="Pfam" id="PF14691"/>
    </source>
</evidence>
<dbReference type="Pfam" id="PF07992">
    <property type="entry name" value="Pyr_redox_2"/>
    <property type="match status" value="1"/>
</dbReference>
<name>A0A7M1UQ11_9CREN</name>
<dbReference type="GO" id="GO:0051536">
    <property type="term" value="F:iron-sulfur cluster binding"/>
    <property type="evidence" value="ECO:0007669"/>
    <property type="project" value="InterPro"/>
</dbReference>
<organism evidence="3 4">
    <name type="scientific">Thermosphaera chiliense</name>
    <dbReference type="NCBI Taxonomy" id="3402707"/>
    <lineage>
        <taxon>Archaea</taxon>
        <taxon>Thermoproteota</taxon>
        <taxon>Thermoprotei</taxon>
        <taxon>Desulfurococcales</taxon>
        <taxon>Desulfurococcaceae</taxon>
        <taxon>Thermosphaera</taxon>
    </lineage>
</organism>
<dbReference type="KEGG" id="tcs:IMZ38_06990"/>
<dbReference type="InterPro" id="IPR006004">
    <property type="entry name" value="SudA-like"/>
</dbReference>
<evidence type="ECO:0000313" key="3">
    <source>
        <dbReference type="EMBL" id="QOR94345.1"/>
    </source>
</evidence>
<evidence type="ECO:0000313" key="4">
    <source>
        <dbReference type="Proteomes" id="UP000593766"/>
    </source>
</evidence>
<dbReference type="RefSeq" id="WP_193436145.1">
    <property type="nucleotide sequence ID" value="NZ_CP063144.1"/>
</dbReference>
<sequence>MSRVVKSRFKSNERPPLERLGDFEEVDLGLDDANAVREAGRCIKCPLWFAPCVKGCPISIKIPEFVKAVENRDLEKALRIMWEDNLFPSITGRVCPQELQCEANCVIGRIGEAVSIGKLERYVGDRARALGLEAKLLEEMKEKIKPNGRKVAVIGSGPAGLACAAELAKLGYNVTIYEALHAPGGVLRYGIPEFRLPKRLLDSEIEKLSFLGVEIRLNHIVGKTISINELLNEYDAVFIGTGAGAPKFLEIPGVNLNNIYSANEFLTRVNLMRADRFPEYDTPVKVGKRTVVIGGGNTAMDAARVARRMGSEVVVAYRRGREDMLQTARLEEVKHAEEEGVSFMYFVQPVEFIGDGKGFVKGVRFEKMKPIDEVDEKGKRKIVGTGEFVELAADTVIIAIGLVPNKVLAESAPDLKIRDDGTVEVDEALQTSIPGVFAGGDAVRGEATVVLAFSDGKKAAHSIHKYLSAKVKQS</sequence>
<dbReference type="Proteomes" id="UP000593766">
    <property type="component" value="Chromosome"/>
</dbReference>
<dbReference type="SUPFAM" id="SSF51971">
    <property type="entry name" value="Nucleotide-binding domain"/>
    <property type="match status" value="1"/>
</dbReference>
<dbReference type="SUPFAM" id="SSF46548">
    <property type="entry name" value="alpha-helical ferredoxin"/>
    <property type="match status" value="1"/>
</dbReference>
<dbReference type="PRINTS" id="PR00411">
    <property type="entry name" value="PNDRDTASEI"/>
</dbReference>
<dbReference type="InterPro" id="IPR036188">
    <property type="entry name" value="FAD/NAD-bd_sf"/>
</dbReference>
<feature type="domain" description="FAD/NAD(P)-binding" evidence="1">
    <location>
        <begin position="150"/>
        <end position="456"/>
    </location>
</feature>
<evidence type="ECO:0000259" key="1">
    <source>
        <dbReference type="Pfam" id="PF07992"/>
    </source>
</evidence>
<dbReference type="PRINTS" id="PR00368">
    <property type="entry name" value="FADPNR"/>
</dbReference>
<dbReference type="EMBL" id="CP063144">
    <property type="protein sequence ID" value="QOR94345.1"/>
    <property type="molecule type" value="Genomic_DNA"/>
</dbReference>
<dbReference type="EC" id="1.4.1.13" evidence="3"/>
<gene>
    <name evidence="3" type="primary">gltA</name>
    <name evidence="3" type="ORF">IMZ38_06990</name>
</gene>
<dbReference type="GeneID" id="59455150"/>
<dbReference type="Gene3D" id="3.50.50.60">
    <property type="entry name" value="FAD/NAD(P)-binding domain"/>
    <property type="match status" value="2"/>
</dbReference>
<dbReference type="Gene3D" id="1.10.1060.10">
    <property type="entry name" value="Alpha-helical ferredoxin"/>
    <property type="match status" value="1"/>
</dbReference>
<dbReference type="OrthoDB" id="27922at2157"/>
<dbReference type="InterPro" id="IPR023753">
    <property type="entry name" value="FAD/NAD-binding_dom"/>
</dbReference>
<dbReference type="GO" id="GO:0004355">
    <property type="term" value="F:glutamate synthase (NADPH) activity"/>
    <property type="evidence" value="ECO:0007669"/>
    <property type="project" value="UniProtKB-EC"/>
</dbReference>
<dbReference type="InterPro" id="IPR028261">
    <property type="entry name" value="DPD_II"/>
</dbReference>
<dbReference type="NCBIfam" id="TIGR01316">
    <property type="entry name" value="gltA"/>
    <property type="match status" value="1"/>
</dbReference>
<reference evidence="3 4" key="1">
    <citation type="submission" date="2020-10" db="EMBL/GenBank/DDBJ databases">
        <title>Complete genome sequence of Thermosphaera aggregans strain 3507.</title>
        <authorList>
            <person name="Zayulina K.S."/>
            <person name="Elcheninov A.G."/>
            <person name="Toshchakov S.V."/>
            <person name="Kublanov I.V."/>
            <person name="Kochetkova T.V."/>
        </authorList>
    </citation>
    <scope>NUCLEOTIDE SEQUENCE [LARGE SCALE GENOMIC DNA]</scope>
    <source>
        <strain evidence="3 4">3507</strain>
    </source>
</reference>
<proteinExistence type="predicted"/>
<feature type="domain" description="Dihydroprymidine dehydrogenase" evidence="2">
    <location>
        <begin position="21"/>
        <end position="129"/>
    </location>
</feature>
<dbReference type="PANTHER" id="PTHR42783:SF3">
    <property type="entry name" value="GLUTAMATE SYNTHASE [NADPH] SMALL CHAIN-RELATED"/>
    <property type="match status" value="1"/>
</dbReference>
<accession>A0A7M1UQ11</accession>
<dbReference type="PANTHER" id="PTHR42783">
    <property type="entry name" value="GLUTAMATE SYNTHASE [NADPH] SMALL CHAIN"/>
    <property type="match status" value="1"/>
</dbReference>
<dbReference type="InterPro" id="IPR009051">
    <property type="entry name" value="Helical_ferredxn"/>
</dbReference>
<dbReference type="AlphaFoldDB" id="A0A7M1UQ11"/>